<sequence>MALHLQCLSIIEIVIIQWLMTVMSVRYGSHIVDFRERVICSPAATGGRSGFCRGSTRMSQGSGRDRARHLLRRYIEGCCENRVVDQRAP</sequence>
<organism evidence="1">
    <name type="scientific">uncultured Pleomorphomonas sp</name>
    <dbReference type="NCBI Taxonomy" id="442121"/>
    <lineage>
        <taxon>Bacteria</taxon>
        <taxon>Pseudomonadati</taxon>
        <taxon>Pseudomonadota</taxon>
        <taxon>Alphaproteobacteria</taxon>
        <taxon>Hyphomicrobiales</taxon>
        <taxon>Pleomorphomonadaceae</taxon>
        <taxon>Pleomorphomonas</taxon>
        <taxon>environmental samples</taxon>
    </lineage>
</organism>
<evidence type="ECO:0000313" key="1">
    <source>
        <dbReference type="EMBL" id="SCM70060.1"/>
    </source>
</evidence>
<proteinExistence type="predicted"/>
<dbReference type="EMBL" id="FMJD01000001">
    <property type="protein sequence ID" value="SCM70060.1"/>
    <property type="molecule type" value="Genomic_DNA"/>
</dbReference>
<accession>A0A212KXR3</accession>
<name>A0A212KXR3_9HYPH</name>
<protein>
    <submittedName>
        <fullName evidence="1">Uncharacterized protein</fullName>
    </submittedName>
</protein>
<dbReference type="AlphaFoldDB" id="A0A212KXR3"/>
<gene>
    <name evidence="1" type="ORF">KL86PLE_10022</name>
</gene>
<reference evidence="1" key="1">
    <citation type="submission" date="2016-08" db="EMBL/GenBank/DDBJ databases">
        <authorList>
            <person name="Seilhamer J.J."/>
        </authorList>
    </citation>
    <scope>NUCLEOTIDE SEQUENCE</scope>
    <source>
        <strain evidence="1">86</strain>
    </source>
</reference>